<organism evidence="9 10">
    <name type="scientific">Oribacterium sinus</name>
    <dbReference type="NCBI Taxonomy" id="237576"/>
    <lineage>
        <taxon>Bacteria</taxon>
        <taxon>Bacillati</taxon>
        <taxon>Bacillota</taxon>
        <taxon>Clostridia</taxon>
        <taxon>Lachnospirales</taxon>
        <taxon>Lachnospiraceae</taxon>
        <taxon>Oribacterium</taxon>
    </lineage>
</organism>
<dbReference type="InterPro" id="IPR043129">
    <property type="entry name" value="ATPase_NBD"/>
</dbReference>
<accession>A0A7W9W147</accession>
<name>A0A7W9W147_9FIRM</name>
<dbReference type="AlphaFoldDB" id="A0A7W9W147"/>
<proteinExistence type="inferred from homology"/>
<evidence type="ECO:0000256" key="4">
    <source>
        <dbReference type="ARBA" id="ARBA00022679"/>
    </source>
</evidence>
<evidence type="ECO:0000256" key="7">
    <source>
        <dbReference type="ARBA" id="ARBA00022840"/>
    </source>
</evidence>
<gene>
    <name evidence="9" type="ORF">HNQ46_000029</name>
</gene>
<evidence type="ECO:0000256" key="2">
    <source>
        <dbReference type="ARBA" id="ARBA00012323"/>
    </source>
</evidence>
<sequence>MNQYCVGIDVGGTSVKCGIFTYNGVLLDKWEVLTRKAEQGKYILPDVAEELKKHLAEKTIAYEDVAGIGIGVPGPVEPDGHVPVAVNLGWKDIYPAKIMRELMGGKIPCAVGNDANVAALGELWQGGGRGFSDMLMVTLGTGVGGGLILHGKIVTGAHGAGAEIGHIHVRDVEGERCACGGMGCLEQVASATGIVKEAERFLRMFRDPSSLRIYGKALTAKIVCEAAKEGDILASTSLECSMRYLGIVLAQVSMIADPEVFVIGGGVSRAGDFLLQIIKKHYEEHTPILNKKAELMLAKLGNDAGIYGCAKLMLDKE</sequence>
<dbReference type="GO" id="GO:0005524">
    <property type="term" value="F:ATP binding"/>
    <property type="evidence" value="ECO:0007669"/>
    <property type="project" value="UniProtKB-KW"/>
</dbReference>
<dbReference type="Gene3D" id="3.30.420.40">
    <property type="match status" value="2"/>
</dbReference>
<keyword evidence="4 9" id="KW-0808">Transferase</keyword>
<keyword evidence="5" id="KW-0547">Nucleotide-binding</keyword>
<dbReference type="PANTHER" id="PTHR18964">
    <property type="entry name" value="ROK (REPRESSOR, ORF, KINASE) FAMILY"/>
    <property type="match status" value="1"/>
</dbReference>
<dbReference type="GO" id="GO:0006096">
    <property type="term" value="P:glycolytic process"/>
    <property type="evidence" value="ECO:0007669"/>
    <property type="project" value="InterPro"/>
</dbReference>
<dbReference type="PROSITE" id="PS01125">
    <property type="entry name" value="ROK"/>
    <property type="match status" value="1"/>
</dbReference>
<keyword evidence="7" id="KW-0067">ATP-binding</keyword>
<evidence type="ECO:0000256" key="6">
    <source>
        <dbReference type="ARBA" id="ARBA00022777"/>
    </source>
</evidence>
<comment type="similarity">
    <text evidence="1">Belongs to the ROK (NagC/XylR) family.</text>
</comment>
<dbReference type="GO" id="GO:0005737">
    <property type="term" value="C:cytoplasm"/>
    <property type="evidence" value="ECO:0007669"/>
    <property type="project" value="InterPro"/>
</dbReference>
<evidence type="ECO:0000256" key="5">
    <source>
        <dbReference type="ARBA" id="ARBA00022741"/>
    </source>
</evidence>
<evidence type="ECO:0000256" key="1">
    <source>
        <dbReference type="ARBA" id="ARBA00006479"/>
    </source>
</evidence>
<protein>
    <recommendedName>
        <fullName evidence="3">Glucokinase</fullName>
        <ecNumber evidence="2">2.7.1.2</ecNumber>
    </recommendedName>
    <alternativeName>
        <fullName evidence="8">Glucose kinase</fullName>
    </alternativeName>
</protein>
<dbReference type="InterPro" id="IPR004654">
    <property type="entry name" value="ROK_glcA"/>
</dbReference>
<reference evidence="9 10" key="1">
    <citation type="submission" date="2020-08" db="EMBL/GenBank/DDBJ databases">
        <title>Genomic Encyclopedia of Type Strains, Phase IV (KMG-IV): sequencing the most valuable type-strain genomes for metagenomic binning, comparative biology and taxonomic classification.</title>
        <authorList>
            <person name="Goeker M."/>
        </authorList>
    </citation>
    <scope>NUCLEOTIDE SEQUENCE [LARGE SCALE GENOMIC DNA]</scope>
    <source>
        <strain evidence="9 10">DSM 17245</strain>
    </source>
</reference>
<dbReference type="EMBL" id="JACHHH010000001">
    <property type="protein sequence ID" value="MBB6040068.1"/>
    <property type="molecule type" value="Genomic_DNA"/>
</dbReference>
<dbReference type="GeneID" id="85013603"/>
<evidence type="ECO:0000313" key="9">
    <source>
        <dbReference type="EMBL" id="MBB6040068.1"/>
    </source>
</evidence>
<evidence type="ECO:0000256" key="3">
    <source>
        <dbReference type="ARBA" id="ARBA00014701"/>
    </source>
</evidence>
<dbReference type="EC" id="2.7.1.2" evidence="2"/>
<dbReference type="GO" id="GO:0004340">
    <property type="term" value="F:glucokinase activity"/>
    <property type="evidence" value="ECO:0007669"/>
    <property type="project" value="UniProtKB-EC"/>
</dbReference>
<dbReference type="InterPro" id="IPR049874">
    <property type="entry name" value="ROK_cs"/>
</dbReference>
<dbReference type="Proteomes" id="UP000522163">
    <property type="component" value="Unassembled WGS sequence"/>
</dbReference>
<dbReference type="SUPFAM" id="SSF53067">
    <property type="entry name" value="Actin-like ATPase domain"/>
    <property type="match status" value="1"/>
</dbReference>
<keyword evidence="6 9" id="KW-0418">Kinase</keyword>
<dbReference type="Pfam" id="PF00480">
    <property type="entry name" value="ROK"/>
    <property type="match status" value="1"/>
</dbReference>
<comment type="caution">
    <text evidence="9">The sequence shown here is derived from an EMBL/GenBank/DDBJ whole genome shotgun (WGS) entry which is preliminary data.</text>
</comment>
<dbReference type="InterPro" id="IPR000600">
    <property type="entry name" value="ROK"/>
</dbReference>
<evidence type="ECO:0000256" key="8">
    <source>
        <dbReference type="ARBA" id="ARBA00032386"/>
    </source>
</evidence>
<dbReference type="RefSeq" id="WP_007156694.1">
    <property type="nucleotide sequence ID" value="NZ_CAUQIH010000066.1"/>
</dbReference>
<evidence type="ECO:0000313" key="10">
    <source>
        <dbReference type="Proteomes" id="UP000522163"/>
    </source>
</evidence>
<dbReference type="PANTHER" id="PTHR18964:SF149">
    <property type="entry name" value="BIFUNCTIONAL UDP-N-ACETYLGLUCOSAMINE 2-EPIMERASE_N-ACETYLMANNOSAMINE KINASE"/>
    <property type="match status" value="1"/>
</dbReference>
<dbReference type="NCBIfam" id="TIGR00744">
    <property type="entry name" value="ROK_glcA_fam"/>
    <property type="match status" value="1"/>
</dbReference>